<name>A0ABW2BY10_9PSEU</name>
<dbReference type="PANTHER" id="PTHR30448">
    <property type="entry name" value="RNASE ADAPTER PROTEIN RAPZ"/>
    <property type="match status" value="1"/>
</dbReference>
<evidence type="ECO:0000256" key="1">
    <source>
        <dbReference type="SAM" id="MobiDB-lite"/>
    </source>
</evidence>
<keyword evidence="4" id="KW-1185">Reference proteome</keyword>
<dbReference type="EMBL" id="JBHSXX010000001">
    <property type="protein sequence ID" value="MFC6867152.1"/>
    <property type="molecule type" value="Genomic_DNA"/>
</dbReference>
<gene>
    <name evidence="3" type="ORF">ACFQGD_08325</name>
</gene>
<dbReference type="PANTHER" id="PTHR30448:SF0">
    <property type="entry name" value="RNASE ADAPTER PROTEIN RAPZ"/>
    <property type="match status" value="1"/>
</dbReference>
<evidence type="ECO:0000259" key="2">
    <source>
        <dbReference type="Pfam" id="PF22740"/>
    </source>
</evidence>
<protein>
    <recommendedName>
        <fullName evidence="2">RapZ C-terminal domain-containing protein</fullName>
    </recommendedName>
</protein>
<dbReference type="InterPro" id="IPR005337">
    <property type="entry name" value="RapZ-like"/>
</dbReference>
<dbReference type="Proteomes" id="UP001596337">
    <property type="component" value="Unassembled WGS sequence"/>
</dbReference>
<evidence type="ECO:0000313" key="4">
    <source>
        <dbReference type="Proteomes" id="UP001596337"/>
    </source>
</evidence>
<comment type="caution">
    <text evidence="3">The sequence shown here is derived from an EMBL/GenBank/DDBJ whole genome shotgun (WGS) entry which is preliminary data.</text>
</comment>
<dbReference type="Pfam" id="PF22740">
    <property type="entry name" value="PapZ_C"/>
    <property type="match status" value="1"/>
</dbReference>
<sequence>MATSSAWGRNHPMSSLCGVRTYAVNDRTPRRKGRSPLFAASAEPTPGEVPTARRRVEITSFGWNYRLPSPSTGQVLDVRWLPNPFHDPNFRDLSGLDTPVQRFLLAHQETERWLAAAIELLRSSLRATQPDTSPVRVAVGCNGGHDRSVGIVEILARRLRSLDVWVLHQDLHHRAGGRSEPFTWRRITAEHEGR</sequence>
<dbReference type="RefSeq" id="WP_390183675.1">
    <property type="nucleotide sequence ID" value="NZ_BAABLA010000022.1"/>
</dbReference>
<dbReference type="InterPro" id="IPR053931">
    <property type="entry name" value="RapZ_C"/>
</dbReference>
<evidence type="ECO:0000313" key="3">
    <source>
        <dbReference type="EMBL" id="MFC6867152.1"/>
    </source>
</evidence>
<reference evidence="4" key="1">
    <citation type="journal article" date="2019" name="Int. J. Syst. Evol. Microbiol.">
        <title>The Global Catalogue of Microorganisms (GCM) 10K type strain sequencing project: providing services to taxonomists for standard genome sequencing and annotation.</title>
        <authorList>
            <consortium name="The Broad Institute Genomics Platform"/>
            <consortium name="The Broad Institute Genome Sequencing Center for Infectious Disease"/>
            <person name="Wu L."/>
            <person name="Ma J."/>
        </authorList>
    </citation>
    <scope>NUCLEOTIDE SEQUENCE [LARGE SCALE GENOMIC DNA]</scope>
    <source>
        <strain evidence="4">KCTC 32255</strain>
    </source>
</reference>
<organism evidence="3 4">
    <name type="scientific">Haloechinothrix salitolerans</name>
    <dbReference type="NCBI Taxonomy" id="926830"/>
    <lineage>
        <taxon>Bacteria</taxon>
        <taxon>Bacillati</taxon>
        <taxon>Actinomycetota</taxon>
        <taxon>Actinomycetes</taxon>
        <taxon>Pseudonocardiales</taxon>
        <taxon>Pseudonocardiaceae</taxon>
        <taxon>Haloechinothrix</taxon>
    </lineage>
</organism>
<feature type="region of interest" description="Disordered" evidence="1">
    <location>
        <begin position="27"/>
        <end position="50"/>
    </location>
</feature>
<accession>A0ABW2BY10</accession>
<proteinExistence type="predicted"/>
<feature type="domain" description="RapZ C-terminal" evidence="2">
    <location>
        <begin position="55"/>
        <end position="171"/>
    </location>
</feature>